<dbReference type="AlphaFoldDB" id="A0A1I4LY82"/>
<dbReference type="Proteomes" id="UP000199152">
    <property type="component" value="Unassembled WGS sequence"/>
</dbReference>
<evidence type="ECO:0000256" key="1">
    <source>
        <dbReference type="SAM" id="Phobius"/>
    </source>
</evidence>
<keyword evidence="1" id="KW-0812">Transmembrane</keyword>
<organism evidence="2 3">
    <name type="scientific">Geodermatophilus ruber</name>
    <dbReference type="NCBI Taxonomy" id="504800"/>
    <lineage>
        <taxon>Bacteria</taxon>
        <taxon>Bacillati</taxon>
        <taxon>Actinomycetota</taxon>
        <taxon>Actinomycetes</taxon>
        <taxon>Geodermatophilales</taxon>
        <taxon>Geodermatophilaceae</taxon>
        <taxon>Geodermatophilus</taxon>
    </lineage>
</organism>
<dbReference type="InParanoid" id="A0A1I4LY82"/>
<name>A0A1I4LY82_9ACTN</name>
<gene>
    <name evidence="2" type="ORF">SAMN04488085_1321</name>
</gene>
<dbReference type="EMBL" id="FOSW01000032">
    <property type="protein sequence ID" value="SFL96138.1"/>
    <property type="molecule type" value="Genomic_DNA"/>
</dbReference>
<reference evidence="3" key="1">
    <citation type="submission" date="2016-10" db="EMBL/GenBank/DDBJ databases">
        <authorList>
            <person name="Varghese N."/>
            <person name="Submissions S."/>
        </authorList>
    </citation>
    <scope>NUCLEOTIDE SEQUENCE [LARGE SCALE GENOMIC DNA]</scope>
    <source>
        <strain evidence="3">DSM 45317</strain>
    </source>
</reference>
<protein>
    <submittedName>
        <fullName evidence="2">Signal peptidase, endoplasmic reticulum-type</fullName>
    </submittedName>
</protein>
<evidence type="ECO:0000313" key="2">
    <source>
        <dbReference type="EMBL" id="SFL96138.1"/>
    </source>
</evidence>
<accession>A0A1I4LY82</accession>
<keyword evidence="1" id="KW-1133">Transmembrane helix</keyword>
<feature type="non-terminal residue" evidence="2">
    <location>
        <position position="1"/>
    </location>
</feature>
<sequence length="45" mass="4917">PWLSQALVYGAPTLLAGWLLLTIWRPTKDPENEETPADPGAARPC</sequence>
<keyword evidence="1" id="KW-0472">Membrane</keyword>
<feature type="transmembrane region" description="Helical" evidence="1">
    <location>
        <begin position="6"/>
        <end position="24"/>
    </location>
</feature>
<evidence type="ECO:0000313" key="3">
    <source>
        <dbReference type="Proteomes" id="UP000199152"/>
    </source>
</evidence>
<proteinExistence type="predicted"/>
<keyword evidence="3" id="KW-1185">Reference proteome</keyword>